<organism evidence="1 2">
    <name type="scientific">Elysia crispata</name>
    <name type="common">lettuce slug</name>
    <dbReference type="NCBI Taxonomy" id="231223"/>
    <lineage>
        <taxon>Eukaryota</taxon>
        <taxon>Metazoa</taxon>
        <taxon>Spiralia</taxon>
        <taxon>Lophotrochozoa</taxon>
        <taxon>Mollusca</taxon>
        <taxon>Gastropoda</taxon>
        <taxon>Heterobranchia</taxon>
        <taxon>Euthyneura</taxon>
        <taxon>Panpulmonata</taxon>
        <taxon>Sacoglossa</taxon>
        <taxon>Placobranchoidea</taxon>
        <taxon>Plakobranchidae</taxon>
        <taxon>Elysia</taxon>
    </lineage>
</organism>
<comment type="caution">
    <text evidence="1">The sequence shown here is derived from an EMBL/GenBank/DDBJ whole genome shotgun (WGS) entry which is preliminary data.</text>
</comment>
<dbReference type="Proteomes" id="UP001283361">
    <property type="component" value="Unassembled WGS sequence"/>
</dbReference>
<gene>
    <name evidence="1" type="ORF">RRG08_049309</name>
</gene>
<reference evidence="1" key="1">
    <citation type="journal article" date="2023" name="G3 (Bethesda)">
        <title>A reference genome for the long-term kleptoplast-retaining sea slug Elysia crispata morphotype clarki.</title>
        <authorList>
            <person name="Eastman K.E."/>
            <person name="Pendleton A.L."/>
            <person name="Shaikh M.A."/>
            <person name="Suttiyut T."/>
            <person name="Ogas R."/>
            <person name="Tomko P."/>
            <person name="Gavelis G."/>
            <person name="Widhalm J.R."/>
            <person name="Wisecaver J.H."/>
        </authorList>
    </citation>
    <scope>NUCLEOTIDE SEQUENCE</scope>
    <source>
        <strain evidence="1">ECLA1</strain>
    </source>
</reference>
<evidence type="ECO:0000313" key="1">
    <source>
        <dbReference type="EMBL" id="KAK3797478.1"/>
    </source>
</evidence>
<protein>
    <submittedName>
        <fullName evidence="1">Uncharacterized protein</fullName>
    </submittedName>
</protein>
<keyword evidence="2" id="KW-1185">Reference proteome</keyword>
<accession>A0AAE1B0S9</accession>
<proteinExistence type="predicted"/>
<dbReference type="EMBL" id="JAWDGP010000761">
    <property type="protein sequence ID" value="KAK3797478.1"/>
    <property type="molecule type" value="Genomic_DNA"/>
</dbReference>
<evidence type="ECO:0000313" key="2">
    <source>
        <dbReference type="Proteomes" id="UP001283361"/>
    </source>
</evidence>
<sequence>MVNVRPNCLGGISCETMSCLRPPSICLVRFTGHAALLDYMKACASHERDPKRDQTVWEASVVKTMSCLRPPSICLVRFTGHAALLDYMKACASHERDPKRDQTVWEASVV</sequence>
<dbReference type="AlphaFoldDB" id="A0AAE1B0S9"/>
<name>A0AAE1B0S9_9GAST</name>